<keyword evidence="3" id="KW-0547">Nucleotide-binding</keyword>
<dbReference type="InterPro" id="IPR027417">
    <property type="entry name" value="P-loop_NTPase"/>
</dbReference>
<protein>
    <recommendedName>
        <fullName evidence="2">Replication-associated recombination protein A</fullName>
    </recommendedName>
</protein>
<dbReference type="Gene3D" id="1.10.3710.10">
    <property type="entry name" value="DNA polymerase III clamp loader subunits, C-terminal domain"/>
    <property type="match status" value="1"/>
</dbReference>
<feature type="region of interest" description="Disordered" evidence="5">
    <location>
        <begin position="227"/>
        <end position="287"/>
    </location>
</feature>
<dbReference type="Proteomes" id="UP000676565">
    <property type="component" value="Unassembled WGS sequence"/>
</dbReference>
<dbReference type="InterPro" id="IPR032423">
    <property type="entry name" value="AAA_assoc_2"/>
</dbReference>
<proteinExistence type="predicted"/>
<evidence type="ECO:0000256" key="3">
    <source>
        <dbReference type="ARBA" id="ARBA00022741"/>
    </source>
</evidence>
<dbReference type="Pfam" id="PF05496">
    <property type="entry name" value="RuvB_N"/>
    <property type="match status" value="1"/>
</dbReference>
<comment type="caution">
    <text evidence="7">The sequence shown here is derived from an EMBL/GenBank/DDBJ whole genome shotgun (WGS) entry which is preliminary data.</text>
</comment>
<evidence type="ECO:0000259" key="6">
    <source>
        <dbReference type="SMART" id="SM00382"/>
    </source>
</evidence>
<dbReference type="Pfam" id="PF12002">
    <property type="entry name" value="MgsA_C"/>
    <property type="match status" value="1"/>
</dbReference>
<dbReference type="CDD" id="cd18139">
    <property type="entry name" value="HLD_clamp_RarA"/>
    <property type="match status" value="1"/>
</dbReference>
<dbReference type="Pfam" id="PF16193">
    <property type="entry name" value="AAA_assoc_2"/>
    <property type="match status" value="1"/>
</dbReference>
<dbReference type="Gene3D" id="3.40.50.300">
    <property type="entry name" value="P-loop containing nucleotide triphosphate hydrolases"/>
    <property type="match status" value="1"/>
</dbReference>
<dbReference type="InterPro" id="IPR008824">
    <property type="entry name" value="RuvB-like_N"/>
</dbReference>
<dbReference type="InterPro" id="IPR003593">
    <property type="entry name" value="AAA+_ATPase"/>
</dbReference>
<comment type="function">
    <text evidence="1">DNA-dependent ATPase that plays important roles in cellular responses to stalled DNA replication processes.</text>
</comment>
<evidence type="ECO:0000256" key="5">
    <source>
        <dbReference type="SAM" id="MobiDB-lite"/>
    </source>
</evidence>
<dbReference type="Gene3D" id="1.10.8.60">
    <property type="match status" value="1"/>
</dbReference>
<dbReference type="SMART" id="SM00382">
    <property type="entry name" value="AAA"/>
    <property type="match status" value="1"/>
</dbReference>
<evidence type="ECO:0000313" key="7">
    <source>
        <dbReference type="EMBL" id="MBP3955225.1"/>
    </source>
</evidence>
<feature type="region of interest" description="Disordered" evidence="5">
    <location>
        <begin position="487"/>
        <end position="521"/>
    </location>
</feature>
<evidence type="ECO:0000256" key="2">
    <source>
        <dbReference type="ARBA" id="ARBA00020776"/>
    </source>
</evidence>
<keyword evidence="8" id="KW-1185">Reference proteome</keyword>
<dbReference type="InterPro" id="IPR008921">
    <property type="entry name" value="DNA_pol3_clamp-load_cplx_C"/>
</dbReference>
<sequence length="521" mass="56825">MDLFDDLREENRLRARPLAARMRPRTLDEYVGQSHFLGPGKLLRRMLLADRLNSLIFYGPPGCGKTALAHVIANHTKSRFKPLNAVAAGIKEVRELLAEARSHLEELGERTILFLDEIHRFNRAQQDVLLPDVEDGVIVLIGATTQNPFFAINTPLLSRSQIFRFEPLTRDDIRTLIARALTDKERGLGKQNVTITEDALAFLVETCDGDARRALTALEIGVKSALAPERAKPTPPSPLASCEGEPPAGSPCNPLLTGKGGNNPSPTPPLNGEGLNTENSSAPVLGSAPPSFLGKGVGGLGSAPGILFDLTLAQDSIQQKVIEFDPTGDTHYDTASAFIKSLRGSDPDAALYWMARMLEGGEDPRFVARRLVIFASEDVGNADPFGVVLANATWDAVEKVGLPECRINLAHAVCYLATAQKSNASYMAGEAAAKDVKEGRTLPVPLHLRDKNYRGAKETLGHGVGYKYAHDFEGGWVDQEYIPTDAEYYQPTDRGHEGKIKARLEELRKRKKKPTEGERPA</sequence>
<dbReference type="SUPFAM" id="SSF48019">
    <property type="entry name" value="post-AAA+ oligomerization domain-like"/>
    <property type="match status" value="1"/>
</dbReference>
<evidence type="ECO:0000313" key="8">
    <source>
        <dbReference type="Proteomes" id="UP000676565"/>
    </source>
</evidence>
<dbReference type="Gene3D" id="1.20.272.10">
    <property type="match status" value="1"/>
</dbReference>
<evidence type="ECO:0000256" key="1">
    <source>
        <dbReference type="ARBA" id="ARBA00002393"/>
    </source>
</evidence>
<dbReference type="SUPFAM" id="SSF52540">
    <property type="entry name" value="P-loop containing nucleoside triphosphate hydrolases"/>
    <property type="match status" value="1"/>
</dbReference>
<organism evidence="7 8">
    <name type="scientific">Gemmata palustris</name>
    <dbReference type="NCBI Taxonomy" id="2822762"/>
    <lineage>
        <taxon>Bacteria</taxon>
        <taxon>Pseudomonadati</taxon>
        <taxon>Planctomycetota</taxon>
        <taxon>Planctomycetia</taxon>
        <taxon>Gemmatales</taxon>
        <taxon>Gemmataceae</taxon>
        <taxon>Gemmata</taxon>
    </lineage>
</organism>
<dbReference type="InterPro" id="IPR051314">
    <property type="entry name" value="AAA_ATPase_RarA/MGS1/WRNIP1"/>
</dbReference>
<name>A0ABS5BND0_9BACT</name>
<dbReference type="CDD" id="cd00009">
    <property type="entry name" value="AAA"/>
    <property type="match status" value="1"/>
</dbReference>
<dbReference type="EMBL" id="JAGKQQ010000001">
    <property type="protein sequence ID" value="MBP3955225.1"/>
    <property type="molecule type" value="Genomic_DNA"/>
</dbReference>
<dbReference type="PANTHER" id="PTHR13779:SF7">
    <property type="entry name" value="ATPASE WRNIP1"/>
    <property type="match status" value="1"/>
</dbReference>
<feature type="domain" description="AAA+ ATPase" evidence="6">
    <location>
        <begin position="51"/>
        <end position="167"/>
    </location>
</feature>
<dbReference type="RefSeq" id="WP_210653316.1">
    <property type="nucleotide sequence ID" value="NZ_JAGKQQ010000001.1"/>
</dbReference>
<dbReference type="InterPro" id="IPR021886">
    <property type="entry name" value="MgsA_C"/>
</dbReference>
<reference evidence="7 8" key="1">
    <citation type="submission" date="2021-04" db="EMBL/GenBank/DDBJ databases">
        <authorList>
            <person name="Ivanova A."/>
        </authorList>
    </citation>
    <scope>NUCLEOTIDE SEQUENCE [LARGE SCALE GENOMIC DNA]</scope>
    <source>
        <strain evidence="7 8">G18</strain>
    </source>
</reference>
<keyword evidence="4" id="KW-0067">ATP-binding</keyword>
<accession>A0ABS5BND0</accession>
<gene>
    <name evidence="7" type="ORF">J8F10_08015</name>
</gene>
<feature type="compositionally biased region" description="Basic and acidic residues" evidence="5">
    <location>
        <begin position="493"/>
        <end position="521"/>
    </location>
</feature>
<dbReference type="PANTHER" id="PTHR13779">
    <property type="entry name" value="WERNER HELICASE-INTERACTING PROTEIN 1 FAMILY MEMBER"/>
    <property type="match status" value="1"/>
</dbReference>
<evidence type="ECO:0000256" key="4">
    <source>
        <dbReference type="ARBA" id="ARBA00022840"/>
    </source>
</evidence>